<feature type="transmembrane region" description="Helical" evidence="1">
    <location>
        <begin position="23"/>
        <end position="43"/>
    </location>
</feature>
<protein>
    <recommendedName>
        <fullName evidence="2">DUF4220 domain-containing protein</fullName>
    </recommendedName>
</protein>
<dbReference type="AlphaFoldDB" id="A0A0D9V0L6"/>
<dbReference type="InterPro" id="IPR025315">
    <property type="entry name" value="DUF4220"/>
</dbReference>
<sequence>MSQDACVDYARFMPTLKRIRVHIWRTNLVLVLSFIVVVILVGAGTFSRRYRRNGWVRLLSLGAYTLFLPLVSYAVSGVDKESCILQDGIQCYDNSSPFMFVCASIVQTVGTNYCTSIPAHDDERRNIGPTVQLLLGAILILFLVVKDFMGYLYIDNNIVRGLILIPCVLNLAKILAKLYACKKAWRSFEFGGRNARLIAGYMEQLNLLPGDEHATPLILTGEDKQKVKEGPHCHRFTDGSAHRTLVTINRVINMTSSGDIVLNSWPPLNDLCLSFSLFKLLRQRFTRYPVVEAYRSVPNFMIKLQYGDPQGTVSMIADELSFARDFYYTYLPISYSSWWLPILNVVLSFFVIIYGFAGVIYMLERKLNWPMDNAQMFCSFNCDYKEYVAPVELLFGSNLSLAVMTILISVPVFLSESWEIISYTCSKWTKVNLICGYITKTSWHGSPRLQRLICFLLRFRCKILNNSYEMGQTSIMDLDTNTRIVKAFLCLPRLPHQIKYVKIPAEVNTAILNKFRASNWSLPTVSASVQQSPIGNNILWACNGKGISDVILVWHIATCIFEINHPDKPSPGPAASEARITATHLSRYCAYLLSAVPELLPDDKAWSKKLYKSVKKITEPIFSRSDERSMEYEHILQQLAENSNGNAELDGGVRLGRQLVDETQGSEQEGWKIMAGFWSAMMLNIAPSDNAAAHRKAIARGGELITILWAMLTHAGIISRPRGAVV</sequence>
<dbReference type="Gramene" id="LPERR01G13110.1">
    <property type="protein sequence ID" value="LPERR01G13110.1"/>
    <property type="gene ID" value="LPERR01G13110"/>
</dbReference>
<feature type="domain" description="DUF4220" evidence="2">
    <location>
        <begin position="63"/>
        <end position="476"/>
    </location>
</feature>
<accession>A0A0D9V0L6</accession>
<dbReference type="Pfam" id="PF13968">
    <property type="entry name" value="DUF4220"/>
    <property type="match status" value="1"/>
</dbReference>
<dbReference type="HOGENOM" id="CLU_008762_0_0_1"/>
<dbReference type="EnsemblPlants" id="LPERR01G13110.1">
    <property type="protein sequence ID" value="LPERR01G13110.1"/>
    <property type="gene ID" value="LPERR01G13110"/>
</dbReference>
<dbReference type="STRING" id="77586.A0A0D9V0L6"/>
<dbReference type="eggNOG" id="ENOG502QSWW">
    <property type="taxonomic scope" value="Eukaryota"/>
</dbReference>
<feature type="transmembrane region" description="Helical" evidence="1">
    <location>
        <begin position="338"/>
        <end position="363"/>
    </location>
</feature>
<organism evidence="3 4">
    <name type="scientific">Leersia perrieri</name>
    <dbReference type="NCBI Taxonomy" id="77586"/>
    <lineage>
        <taxon>Eukaryota</taxon>
        <taxon>Viridiplantae</taxon>
        <taxon>Streptophyta</taxon>
        <taxon>Embryophyta</taxon>
        <taxon>Tracheophyta</taxon>
        <taxon>Spermatophyta</taxon>
        <taxon>Magnoliopsida</taxon>
        <taxon>Liliopsida</taxon>
        <taxon>Poales</taxon>
        <taxon>Poaceae</taxon>
        <taxon>BOP clade</taxon>
        <taxon>Oryzoideae</taxon>
        <taxon>Oryzeae</taxon>
        <taxon>Oryzinae</taxon>
        <taxon>Leersia</taxon>
    </lineage>
</organism>
<evidence type="ECO:0000259" key="2">
    <source>
        <dbReference type="Pfam" id="PF13968"/>
    </source>
</evidence>
<evidence type="ECO:0000256" key="1">
    <source>
        <dbReference type="SAM" id="Phobius"/>
    </source>
</evidence>
<reference evidence="3 4" key="1">
    <citation type="submission" date="2012-08" db="EMBL/GenBank/DDBJ databases">
        <title>Oryza genome evolution.</title>
        <authorList>
            <person name="Wing R.A."/>
        </authorList>
    </citation>
    <scope>NUCLEOTIDE SEQUENCE</scope>
</reference>
<name>A0A0D9V0L6_9ORYZ</name>
<keyword evidence="1" id="KW-0472">Membrane</keyword>
<proteinExistence type="predicted"/>
<dbReference type="Proteomes" id="UP000032180">
    <property type="component" value="Chromosome 1"/>
</dbReference>
<evidence type="ECO:0000313" key="3">
    <source>
        <dbReference type="EnsemblPlants" id="LPERR01G13110.1"/>
    </source>
</evidence>
<dbReference type="Pfam" id="PF04578">
    <property type="entry name" value="DUF594"/>
    <property type="match status" value="1"/>
</dbReference>
<keyword evidence="4" id="KW-1185">Reference proteome</keyword>
<evidence type="ECO:0000313" key="4">
    <source>
        <dbReference type="Proteomes" id="UP000032180"/>
    </source>
</evidence>
<dbReference type="InterPro" id="IPR007658">
    <property type="entry name" value="DUF594"/>
</dbReference>
<feature type="transmembrane region" description="Helical" evidence="1">
    <location>
        <begin position="157"/>
        <end position="176"/>
    </location>
</feature>
<keyword evidence="1" id="KW-1133">Transmembrane helix</keyword>
<reference evidence="3" key="3">
    <citation type="submission" date="2015-04" db="UniProtKB">
        <authorList>
            <consortium name="EnsemblPlants"/>
        </authorList>
    </citation>
    <scope>IDENTIFICATION</scope>
</reference>
<feature type="transmembrane region" description="Helical" evidence="1">
    <location>
        <begin position="55"/>
        <end position="75"/>
    </location>
</feature>
<feature type="transmembrane region" description="Helical" evidence="1">
    <location>
        <begin position="127"/>
        <end position="145"/>
    </location>
</feature>
<keyword evidence="1" id="KW-0812">Transmembrane</keyword>
<reference evidence="4" key="2">
    <citation type="submission" date="2013-12" db="EMBL/GenBank/DDBJ databases">
        <authorList>
            <person name="Yu Y."/>
            <person name="Lee S."/>
            <person name="de Baynast K."/>
            <person name="Wissotski M."/>
            <person name="Liu L."/>
            <person name="Talag J."/>
            <person name="Goicoechea J."/>
            <person name="Angelova A."/>
            <person name="Jetty R."/>
            <person name="Kudrna D."/>
            <person name="Golser W."/>
            <person name="Rivera L."/>
            <person name="Zhang J."/>
            <person name="Wing R."/>
        </authorList>
    </citation>
    <scope>NUCLEOTIDE SEQUENCE</scope>
</reference>
<dbReference type="PANTHER" id="PTHR31325">
    <property type="entry name" value="OS01G0798800 PROTEIN-RELATED"/>
    <property type="match status" value="1"/>
</dbReference>